<evidence type="ECO:0000313" key="5">
    <source>
        <dbReference type="Proteomes" id="UP000450917"/>
    </source>
</evidence>
<evidence type="ECO:0000256" key="2">
    <source>
        <dbReference type="PROSITE-ProRule" id="PRU00335"/>
    </source>
</evidence>
<evidence type="ECO:0000256" key="1">
    <source>
        <dbReference type="ARBA" id="ARBA00023125"/>
    </source>
</evidence>
<feature type="domain" description="HTH tetR-type" evidence="3">
    <location>
        <begin position="24"/>
        <end position="84"/>
    </location>
</feature>
<dbReference type="GO" id="GO:0003677">
    <property type="term" value="F:DNA binding"/>
    <property type="evidence" value="ECO:0007669"/>
    <property type="project" value="UniProtKB-UniRule"/>
</dbReference>
<evidence type="ECO:0000313" key="4">
    <source>
        <dbReference type="EMBL" id="MUG73082.1"/>
    </source>
</evidence>
<sequence length="224" mass="25724">MTAEPNDAWVEELLRLQDTDSKMTEKQMKILQAAVDIFAEKGYAAASTSEIAQKAGVAEGTIFRHYKTKKELLFSIVGPLIAKFVAPFVLREFTPILDAPYDRYEDFVRAIAKNRLEFARRHLPMLKILLQEIPFHTELREQFKTVVLQEIYARIERVIIQFQKAGQLVPLPPLTIVQLSASALVGFLISRFLIFPEQEWDEEQSLESVVQFIMYGLTPRSHTP</sequence>
<dbReference type="SUPFAM" id="SSF48498">
    <property type="entry name" value="Tetracyclin repressor-like, C-terminal domain"/>
    <property type="match status" value="1"/>
</dbReference>
<dbReference type="PROSITE" id="PS50977">
    <property type="entry name" value="HTH_TETR_2"/>
    <property type="match status" value="1"/>
</dbReference>
<dbReference type="GO" id="GO:0006355">
    <property type="term" value="P:regulation of DNA-templated transcription"/>
    <property type="evidence" value="ECO:0007669"/>
    <property type="project" value="UniProtKB-ARBA"/>
</dbReference>
<reference evidence="4 5" key="1">
    <citation type="submission" date="2019-11" db="EMBL/GenBank/DDBJ databases">
        <title>Draft genome sequences of five Paenibacillus species of dairy origin.</title>
        <authorList>
            <person name="Olajide A.M."/>
            <person name="Chen S."/>
            <person name="Lapointe G."/>
        </authorList>
    </citation>
    <scope>NUCLEOTIDE SEQUENCE [LARGE SCALE GENOMIC DNA]</scope>
    <source>
        <strain evidence="4 5">2CS3</strain>
    </source>
</reference>
<gene>
    <name evidence="4" type="ORF">GNP93_20845</name>
</gene>
<dbReference type="InterPro" id="IPR050109">
    <property type="entry name" value="HTH-type_TetR-like_transc_reg"/>
</dbReference>
<dbReference type="Pfam" id="PF00440">
    <property type="entry name" value="TetR_N"/>
    <property type="match status" value="1"/>
</dbReference>
<dbReference type="PRINTS" id="PR00455">
    <property type="entry name" value="HTHTETR"/>
</dbReference>
<proteinExistence type="predicted"/>
<organism evidence="4 5">
    <name type="scientific">Paenibacillus validus</name>
    <dbReference type="NCBI Taxonomy" id="44253"/>
    <lineage>
        <taxon>Bacteria</taxon>
        <taxon>Bacillati</taxon>
        <taxon>Bacillota</taxon>
        <taxon>Bacilli</taxon>
        <taxon>Bacillales</taxon>
        <taxon>Paenibacillaceae</taxon>
        <taxon>Paenibacillus</taxon>
    </lineage>
</organism>
<keyword evidence="1 2" id="KW-0238">DNA-binding</keyword>
<dbReference type="InterPro" id="IPR001647">
    <property type="entry name" value="HTH_TetR"/>
</dbReference>
<dbReference type="SUPFAM" id="SSF46689">
    <property type="entry name" value="Homeodomain-like"/>
    <property type="match status" value="1"/>
</dbReference>
<dbReference type="RefSeq" id="WP_155615439.1">
    <property type="nucleotide sequence ID" value="NZ_WNZX01000021.1"/>
</dbReference>
<evidence type="ECO:0000259" key="3">
    <source>
        <dbReference type="PROSITE" id="PS50977"/>
    </source>
</evidence>
<dbReference type="PANTHER" id="PTHR30055">
    <property type="entry name" value="HTH-TYPE TRANSCRIPTIONAL REGULATOR RUTR"/>
    <property type="match status" value="1"/>
</dbReference>
<protein>
    <submittedName>
        <fullName evidence="4">TetR family transcriptional regulator</fullName>
    </submittedName>
</protein>
<dbReference type="EMBL" id="WNZX01000021">
    <property type="protein sequence ID" value="MUG73082.1"/>
    <property type="molecule type" value="Genomic_DNA"/>
</dbReference>
<feature type="DNA-binding region" description="H-T-H motif" evidence="2">
    <location>
        <begin position="47"/>
        <end position="66"/>
    </location>
</feature>
<accession>A0A7X2ZDX8</accession>
<dbReference type="InterPro" id="IPR009057">
    <property type="entry name" value="Homeodomain-like_sf"/>
</dbReference>
<comment type="caution">
    <text evidence="4">The sequence shown here is derived from an EMBL/GenBank/DDBJ whole genome shotgun (WGS) entry which is preliminary data.</text>
</comment>
<dbReference type="AlphaFoldDB" id="A0A7X2ZDX8"/>
<dbReference type="Gene3D" id="1.10.357.10">
    <property type="entry name" value="Tetracycline Repressor, domain 2"/>
    <property type="match status" value="1"/>
</dbReference>
<dbReference type="InterPro" id="IPR036271">
    <property type="entry name" value="Tet_transcr_reg_TetR-rel_C_sf"/>
</dbReference>
<keyword evidence="5" id="KW-1185">Reference proteome</keyword>
<dbReference type="Proteomes" id="UP000450917">
    <property type="component" value="Unassembled WGS sequence"/>
</dbReference>
<dbReference type="PANTHER" id="PTHR30055:SF222">
    <property type="entry name" value="REGULATORY PROTEIN"/>
    <property type="match status" value="1"/>
</dbReference>
<dbReference type="Gene3D" id="1.10.10.60">
    <property type="entry name" value="Homeodomain-like"/>
    <property type="match status" value="1"/>
</dbReference>
<name>A0A7X2ZDX8_9BACL</name>